<dbReference type="GO" id="GO:0008237">
    <property type="term" value="F:metallopeptidase activity"/>
    <property type="evidence" value="ECO:0007669"/>
    <property type="project" value="InterPro"/>
</dbReference>
<name>A0A927Q2R0_9ACTN</name>
<reference evidence="6" key="1">
    <citation type="submission" date="2020-09" db="EMBL/GenBank/DDBJ databases">
        <title>Nocardioides sp. strain MJB4 16S ribosomal RNA gene Genome sequencing and assembly.</title>
        <authorList>
            <person name="Kim I."/>
        </authorList>
    </citation>
    <scope>NUCLEOTIDE SEQUENCE</scope>
    <source>
        <strain evidence="6">MJB4</strain>
    </source>
</reference>
<evidence type="ECO:0000256" key="3">
    <source>
        <dbReference type="ARBA" id="ARBA00023326"/>
    </source>
</evidence>
<dbReference type="Gene3D" id="3.40.390.10">
    <property type="entry name" value="Collagenase (Catalytic Domain)"/>
    <property type="match status" value="1"/>
</dbReference>
<evidence type="ECO:0000313" key="6">
    <source>
        <dbReference type="EMBL" id="MBD8870629.1"/>
    </source>
</evidence>
<dbReference type="Pfam" id="PF00041">
    <property type="entry name" value="fn3"/>
    <property type="match status" value="2"/>
</dbReference>
<dbReference type="InterPro" id="IPR003961">
    <property type="entry name" value="FN3_dom"/>
</dbReference>
<dbReference type="EMBL" id="JACYXZ010000003">
    <property type="protein sequence ID" value="MBD8870629.1"/>
    <property type="molecule type" value="Genomic_DNA"/>
</dbReference>
<dbReference type="InterPro" id="IPR036116">
    <property type="entry name" value="FN3_sf"/>
</dbReference>
<keyword evidence="2" id="KW-0326">Glycosidase</keyword>
<gene>
    <name evidence="6" type="ORF">IE331_13420</name>
</gene>
<dbReference type="CDD" id="cd00063">
    <property type="entry name" value="FN3"/>
    <property type="match status" value="2"/>
</dbReference>
<evidence type="ECO:0000313" key="7">
    <source>
        <dbReference type="Proteomes" id="UP000616839"/>
    </source>
</evidence>
<evidence type="ECO:0000259" key="5">
    <source>
        <dbReference type="PROSITE" id="PS50853"/>
    </source>
</evidence>
<sequence>MRRFPLVPLVLGIALAVSLTTPALAGPSADPAPGPGIGPDARLRAAAAVNGMSATRLERLLERDPAARLDRGGRLFYRDTAKAGAAGGAESGGPTTSARAVPAAPFPYAETFTLHSRPGSNRTIYLDFDGHSVVDTAWNDQAGVQARNYPGLSLDASATFSDAERDIVQDVWLRVSEDFAPYDVDVTTQDPGRAGLTRDSSGDQVFGVRALVTPVNWCGGGCLGVAYVDVFDKVSSTGYFQPAWAFSDEVDNDPIQIAETITHEVGHTLALNHDGQNSGSAYYVGHGIWSPVMGAAYGALTQFSKGEYVDPDNLQDDLAVMAKSGIAYRQDDHTVPTGAPLSRAVTGVIGRRTDTDTFAVTQGCAGPFTATASPAPRGPNLDIRLTLRSADGSLVSSNDPPSGRGANDFEAVGLDAQVTSSNLPAGSYTLEIDGVGAGNPRSTGYSDYGSIGGYSLDVDASCAVAAAPTQLNSLTGSATPTSVTATWRPPTSNGGSAVTGYLLTFGGTTVSLAADAREHTFTGLAPGTDYALRVHAVNAVGAGPERAISVRTPATRPGAARIRDAVAGSPGGKVTAKARWRAPLESGGSTRTRYKLRALRVDSSGDVVGRKTVTVDPDRRKKVVKLAPGRYVFRVRAVNAVGAGPWSPKSNRVRAR</sequence>
<evidence type="ECO:0000256" key="4">
    <source>
        <dbReference type="SAM" id="SignalP"/>
    </source>
</evidence>
<dbReference type="SUPFAM" id="SSF49265">
    <property type="entry name" value="Fibronectin type III"/>
    <property type="match status" value="1"/>
</dbReference>
<dbReference type="PANTHER" id="PTHR13817:SF73">
    <property type="entry name" value="FIBRONECTIN TYPE-III DOMAIN-CONTAINING PROTEIN"/>
    <property type="match status" value="1"/>
</dbReference>
<dbReference type="InterPro" id="IPR024079">
    <property type="entry name" value="MetalloPept_cat_dom_sf"/>
</dbReference>
<keyword evidence="1" id="KW-0677">Repeat</keyword>
<accession>A0A927Q2R0</accession>
<organism evidence="6 7">
    <name type="scientific">Nocardioides donggukensis</name>
    <dbReference type="NCBI Taxonomy" id="2774019"/>
    <lineage>
        <taxon>Bacteria</taxon>
        <taxon>Bacillati</taxon>
        <taxon>Actinomycetota</taxon>
        <taxon>Actinomycetes</taxon>
        <taxon>Propionibacteriales</taxon>
        <taxon>Nocardioidaceae</taxon>
        <taxon>Nocardioides</taxon>
    </lineage>
</organism>
<keyword evidence="3" id="KW-0119">Carbohydrate metabolism</keyword>
<dbReference type="Proteomes" id="UP000616839">
    <property type="component" value="Unassembled WGS sequence"/>
</dbReference>
<protein>
    <submittedName>
        <fullName evidence="6">Fibronectin type III domain-containing protein</fullName>
    </submittedName>
</protein>
<comment type="caution">
    <text evidence="6">The sequence shown here is derived from an EMBL/GenBank/DDBJ whole genome shotgun (WGS) entry which is preliminary data.</text>
</comment>
<keyword evidence="3" id="KW-0624">Polysaccharide degradation</keyword>
<dbReference type="AlphaFoldDB" id="A0A927Q2R0"/>
<feature type="chain" id="PRO_5037403090" evidence="4">
    <location>
        <begin position="26"/>
        <end position="656"/>
    </location>
</feature>
<feature type="domain" description="Fibronectin type-III" evidence="5">
    <location>
        <begin position="561"/>
        <end position="656"/>
    </location>
</feature>
<dbReference type="SUPFAM" id="SSF55486">
    <property type="entry name" value="Metalloproteases ('zincins'), catalytic domain"/>
    <property type="match status" value="1"/>
</dbReference>
<dbReference type="PROSITE" id="PS50853">
    <property type="entry name" value="FN3"/>
    <property type="match status" value="2"/>
</dbReference>
<dbReference type="GO" id="GO:0016798">
    <property type="term" value="F:hydrolase activity, acting on glycosyl bonds"/>
    <property type="evidence" value="ECO:0007669"/>
    <property type="project" value="UniProtKB-KW"/>
</dbReference>
<keyword evidence="4" id="KW-0732">Signal</keyword>
<evidence type="ECO:0000256" key="2">
    <source>
        <dbReference type="ARBA" id="ARBA00023295"/>
    </source>
</evidence>
<proteinExistence type="predicted"/>
<dbReference type="InterPro" id="IPR013783">
    <property type="entry name" value="Ig-like_fold"/>
</dbReference>
<dbReference type="Gene3D" id="2.60.120.380">
    <property type="match status" value="1"/>
</dbReference>
<keyword evidence="2" id="KW-0378">Hydrolase</keyword>
<dbReference type="GO" id="GO:0000272">
    <property type="term" value="P:polysaccharide catabolic process"/>
    <property type="evidence" value="ECO:0007669"/>
    <property type="project" value="UniProtKB-KW"/>
</dbReference>
<keyword evidence="7" id="KW-1185">Reference proteome</keyword>
<dbReference type="PRINTS" id="PR00014">
    <property type="entry name" value="FNTYPEIII"/>
</dbReference>
<dbReference type="Gene3D" id="2.60.40.10">
    <property type="entry name" value="Immunoglobulins"/>
    <property type="match status" value="2"/>
</dbReference>
<dbReference type="InterPro" id="IPR050964">
    <property type="entry name" value="Striated_Muscle_Regulatory"/>
</dbReference>
<feature type="domain" description="Fibronectin type-III" evidence="5">
    <location>
        <begin position="467"/>
        <end position="558"/>
    </location>
</feature>
<evidence type="ECO:0000256" key="1">
    <source>
        <dbReference type="ARBA" id="ARBA00022737"/>
    </source>
</evidence>
<feature type="signal peptide" evidence="4">
    <location>
        <begin position="1"/>
        <end position="25"/>
    </location>
</feature>
<dbReference type="SMART" id="SM00060">
    <property type="entry name" value="FN3"/>
    <property type="match status" value="2"/>
</dbReference>
<dbReference type="RefSeq" id="WP_192143909.1">
    <property type="nucleotide sequence ID" value="NZ_JACYXZ010000003.1"/>
</dbReference>
<dbReference type="PANTHER" id="PTHR13817">
    <property type="entry name" value="TITIN"/>
    <property type="match status" value="1"/>
</dbReference>